<dbReference type="InterPro" id="IPR044087">
    <property type="entry name" value="NahD-like"/>
</dbReference>
<dbReference type="Gene3D" id="3.40.30.10">
    <property type="entry name" value="Glutaredoxin"/>
    <property type="match status" value="1"/>
</dbReference>
<dbReference type="GO" id="GO:0004364">
    <property type="term" value="F:glutathione transferase activity"/>
    <property type="evidence" value="ECO:0007669"/>
    <property type="project" value="TreeGrafter"/>
</dbReference>
<dbReference type="EC" id="5.99.1.4" evidence="1"/>
<dbReference type="PANTHER" id="PTHR42943:SF2">
    <property type="entry name" value="GLUTATHIONE S-TRANSFERASE KAPPA 1"/>
    <property type="match status" value="1"/>
</dbReference>
<dbReference type="GO" id="GO:0004602">
    <property type="term" value="F:glutathione peroxidase activity"/>
    <property type="evidence" value="ECO:0007669"/>
    <property type="project" value="TreeGrafter"/>
</dbReference>
<keyword evidence="1 4" id="KW-0413">Isomerase</keyword>
<protein>
    <recommendedName>
        <fullName evidence="1">2-hydroxychromene-2-carboxylate isomerase</fullName>
        <ecNumber evidence="1">5.99.1.4</ecNumber>
    </recommendedName>
</protein>
<dbReference type="AlphaFoldDB" id="A0A0C1XZD3"/>
<comment type="caution">
    <text evidence="4">The sequence shown here is derived from an EMBL/GenBank/DDBJ whole genome shotgun (WGS) entry which is preliminary data.</text>
</comment>
<evidence type="ECO:0000259" key="3">
    <source>
        <dbReference type="Pfam" id="PF01323"/>
    </source>
</evidence>
<evidence type="ECO:0000313" key="4">
    <source>
        <dbReference type="EMBL" id="KIF80138.1"/>
    </source>
</evidence>
<dbReference type="InterPro" id="IPR014440">
    <property type="entry name" value="HCCAis_GSTk"/>
</dbReference>
<organism evidence="4 5">
    <name type="scientific">Noviherbaspirillum autotrophicum</name>
    <dbReference type="NCBI Taxonomy" id="709839"/>
    <lineage>
        <taxon>Bacteria</taxon>
        <taxon>Pseudomonadati</taxon>
        <taxon>Pseudomonadota</taxon>
        <taxon>Betaproteobacteria</taxon>
        <taxon>Burkholderiales</taxon>
        <taxon>Oxalobacteraceae</taxon>
        <taxon>Noviherbaspirillum</taxon>
    </lineage>
</organism>
<proteinExistence type="inferred from homology"/>
<dbReference type="InterPro" id="IPR051924">
    <property type="entry name" value="GST_Kappa/NadH"/>
</dbReference>
<dbReference type="InterPro" id="IPR001853">
    <property type="entry name" value="DSBA-like_thioredoxin_dom"/>
</dbReference>
<dbReference type="RefSeq" id="WP_040039051.1">
    <property type="nucleotide sequence ID" value="NZ_JWJG01000028.1"/>
</dbReference>
<dbReference type="GO" id="GO:1901170">
    <property type="term" value="P:naphthalene catabolic process"/>
    <property type="evidence" value="ECO:0007669"/>
    <property type="project" value="InterPro"/>
</dbReference>
<evidence type="ECO:0000256" key="1">
    <source>
        <dbReference type="PIRNR" id="PIRNR006386"/>
    </source>
</evidence>
<feature type="domain" description="DSBA-like thioredoxin" evidence="3">
    <location>
        <begin position="5"/>
        <end position="196"/>
    </location>
</feature>
<dbReference type="PIRSF" id="PIRSF006386">
    <property type="entry name" value="HCCAis_GSTk"/>
    <property type="match status" value="1"/>
</dbReference>
<accession>A0A0C1XZD3</accession>
<dbReference type="CDD" id="cd03022">
    <property type="entry name" value="DsbA_HCCA_Iso"/>
    <property type="match status" value="1"/>
</dbReference>
<keyword evidence="5" id="KW-1185">Reference proteome</keyword>
<dbReference type="STRING" id="709839.TSA66_03855"/>
<dbReference type="EMBL" id="JWJG01000028">
    <property type="protein sequence ID" value="KIF80138.1"/>
    <property type="molecule type" value="Genomic_DNA"/>
</dbReference>
<comment type="similarity">
    <text evidence="1">Belongs to the GST superfamily. NadH family.</text>
</comment>
<name>A0A0C1XZD3_9BURK</name>
<dbReference type="GO" id="GO:0018845">
    <property type="term" value="F:2-hydroxychromene-2-carboxylate isomerase activity"/>
    <property type="evidence" value="ECO:0007669"/>
    <property type="project" value="UniProtKB-UniRule"/>
</dbReference>
<reference evidence="4 5" key="1">
    <citation type="submission" date="2014-12" db="EMBL/GenBank/DDBJ databases">
        <title>Denitrispirillum autotrophicum gen. nov., sp. nov., Denitrifying, Facultatively Autotrophic Bacteria Isolated from Rice Paddy Soil.</title>
        <authorList>
            <person name="Ishii S."/>
            <person name="Ashida N."/>
            <person name="Ohno H."/>
            <person name="Otsuka S."/>
            <person name="Yokota A."/>
            <person name="Senoo K."/>
        </authorList>
    </citation>
    <scope>NUCLEOTIDE SEQUENCE [LARGE SCALE GENOMIC DNA]</scope>
    <source>
        <strain evidence="4 5">TSA66</strain>
    </source>
</reference>
<sequence>MSQAIDFYFDFSSPYGYFASTQIEQLAARYDRTVKWHPLLLGVIFKTTGGAPLPSLPLKGDYALRDFERSARFHGIPYTRPELFPLPTQLAARAMLWVAQTRGDAKAVEFAKAVFHAYFVEGAKIIDPDVIGPLADGIGIDAAAMIDGANSAEIKERLRNDIEAAVARGVFGSPFVIADGEPFWGFDRFDQLEAFLKSGKI</sequence>
<gene>
    <name evidence="4" type="ORF">TSA66_03855</name>
</gene>
<comment type="catalytic activity">
    <reaction evidence="1">
        <text>2-hydroxychromene-2-carboxylate = (3E)-4-(2-hydroxyphenyl)-2-oxobut-3-enoate</text>
        <dbReference type="Rhea" id="RHEA:27401"/>
        <dbReference type="ChEBI" id="CHEBI:59350"/>
        <dbReference type="ChEBI" id="CHEBI:59353"/>
        <dbReference type="EC" id="5.99.1.4"/>
    </reaction>
</comment>
<evidence type="ECO:0000313" key="5">
    <source>
        <dbReference type="Proteomes" id="UP000031572"/>
    </source>
</evidence>
<dbReference type="SUPFAM" id="SSF52833">
    <property type="entry name" value="Thioredoxin-like"/>
    <property type="match status" value="1"/>
</dbReference>
<feature type="active site" description="Nucleophile" evidence="2">
    <location>
        <position position="13"/>
    </location>
</feature>
<dbReference type="Proteomes" id="UP000031572">
    <property type="component" value="Unassembled WGS sequence"/>
</dbReference>
<dbReference type="Pfam" id="PF01323">
    <property type="entry name" value="DSBA"/>
    <property type="match status" value="1"/>
</dbReference>
<dbReference type="OrthoDB" id="8560325at2"/>
<evidence type="ECO:0000256" key="2">
    <source>
        <dbReference type="PIRSR" id="PIRSR006386-1"/>
    </source>
</evidence>
<dbReference type="InterPro" id="IPR036249">
    <property type="entry name" value="Thioredoxin-like_sf"/>
</dbReference>
<dbReference type="PANTHER" id="PTHR42943">
    <property type="entry name" value="GLUTATHIONE S-TRANSFERASE KAPPA"/>
    <property type="match status" value="1"/>
</dbReference>
<dbReference type="GO" id="GO:0006749">
    <property type="term" value="P:glutathione metabolic process"/>
    <property type="evidence" value="ECO:0007669"/>
    <property type="project" value="TreeGrafter"/>
</dbReference>